<protein>
    <submittedName>
        <fullName evidence="1">Spore coat associated protein JA (CotJA)</fullName>
    </submittedName>
</protein>
<name>A0A4U8Q1E3_9FIRM</name>
<reference evidence="1 2" key="1">
    <citation type="journal article" date="2019" name="Anaerobe">
        <title>Detection of Robinsoniella peoriensis in multiple bone samples of a trauma patient.</title>
        <authorList>
            <person name="Schrottner P."/>
            <person name="Hartwich K."/>
            <person name="Bunk B."/>
            <person name="Schober I."/>
            <person name="Helbig S."/>
            <person name="Rudolph W.W."/>
            <person name="Gunzer F."/>
        </authorList>
    </citation>
    <scope>NUCLEOTIDE SEQUENCE [LARGE SCALE GENOMIC DNA]</scope>
    <source>
        <strain evidence="1 2">DSM 106044</strain>
    </source>
</reference>
<dbReference type="RefSeq" id="WP_044289386.1">
    <property type="nucleotide sequence ID" value="NZ_CABMJZ010000059.1"/>
</dbReference>
<evidence type="ECO:0000313" key="2">
    <source>
        <dbReference type="Proteomes" id="UP000306509"/>
    </source>
</evidence>
<sequence>MNNCTPCDYKTTRPCTCLEDMPVAMAYVPWQTFQDKFELCKALEVGTIFPELCKPFCGKRGCR</sequence>
<dbReference type="EMBL" id="QGQD01000112">
    <property type="protein sequence ID" value="TLC97682.1"/>
    <property type="molecule type" value="Genomic_DNA"/>
</dbReference>
<keyword evidence="2" id="KW-1185">Reference proteome</keyword>
<dbReference type="Proteomes" id="UP000306509">
    <property type="component" value="Unassembled WGS sequence"/>
</dbReference>
<gene>
    <name evidence="1" type="ORF">DSM106044_05480</name>
</gene>
<dbReference type="AlphaFoldDB" id="A0A4U8Q1E3"/>
<dbReference type="InterPro" id="IPR020256">
    <property type="entry name" value="Spore_coat_CotJA"/>
</dbReference>
<accession>A0A4U8Q1E3</accession>
<evidence type="ECO:0000313" key="1">
    <source>
        <dbReference type="EMBL" id="TLC97682.1"/>
    </source>
</evidence>
<dbReference type="Pfam" id="PF11007">
    <property type="entry name" value="CotJA"/>
    <property type="match status" value="1"/>
</dbReference>
<organism evidence="1 2">
    <name type="scientific">Robinsoniella peoriensis</name>
    <dbReference type="NCBI Taxonomy" id="180332"/>
    <lineage>
        <taxon>Bacteria</taxon>
        <taxon>Bacillati</taxon>
        <taxon>Bacillota</taxon>
        <taxon>Clostridia</taxon>
        <taxon>Lachnospirales</taxon>
        <taxon>Lachnospiraceae</taxon>
        <taxon>Robinsoniella</taxon>
    </lineage>
</organism>
<proteinExistence type="predicted"/>
<dbReference type="STRING" id="180332.GCA_000797495_05357"/>
<comment type="caution">
    <text evidence="1">The sequence shown here is derived from an EMBL/GenBank/DDBJ whole genome shotgun (WGS) entry which is preliminary data.</text>
</comment>